<dbReference type="Proteomes" id="UP000249340">
    <property type="component" value="Chromosome"/>
</dbReference>
<dbReference type="RefSeq" id="WP_114914434.1">
    <property type="nucleotide sequence ID" value="NZ_CP031264.1"/>
</dbReference>
<evidence type="ECO:0000313" key="2">
    <source>
        <dbReference type="Proteomes" id="UP000249340"/>
    </source>
</evidence>
<dbReference type="NCBIfam" id="NF045560">
    <property type="entry name" value="aroma_sacti_dom"/>
    <property type="match status" value="1"/>
</dbReference>
<keyword evidence="2" id="KW-1185">Reference proteome</keyword>
<organism evidence="1 2">
    <name type="scientific">Peterkaempfera bronchialis</name>
    <dbReference type="NCBI Taxonomy" id="2126346"/>
    <lineage>
        <taxon>Bacteria</taxon>
        <taxon>Bacillati</taxon>
        <taxon>Actinomycetota</taxon>
        <taxon>Actinomycetes</taxon>
        <taxon>Kitasatosporales</taxon>
        <taxon>Streptomycetaceae</taxon>
        <taxon>Peterkaempfera</taxon>
    </lineage>
</organism>
<accession>A0A345SZM2</accession>
<reference evidence="2" key="1">
    <citation type="submission" date="2018-07" db="EMBL/GenBank/DDBJ databases">
        <title>Streptacidiphilus bronchialis DSM 106435 chromosome.</title>
        <authorList>
            <person name="Batra D."/>
            <person name="Gulvik C.A."/>
        </authorList>
    </citation>
    <scope>NUCLEOTIDE SEQUENCE [LARGE SCALE GENOMIC DNA]</scope>
    <source>
        <strain evidence="2">DSM 106435</strain>
    </source>
</reference>
<evidence type="ECO:0000313" key="1">
    <source>
        <dbReference type="EMBL" id="AXI79177.1"/>
    </source>
</evidence>
<gene>
    <name evidence="1" type="ORF">C7M71_018925</name>
</gene>
<dbReference type="InterPro" id="IPR054632">
    <property type="entry name" value="Aroma_sacti_dom"/>
</dbReference>
<name>A0A345SZM2_9ACTN</name>
<sequence>MTDGHDDQAAVIDDIDDIDDVDDVLEVLEAAGIVVDGFTEEQRQVFRSLSAEELALLLEIKGRLDAVEPEVQAHGVVAGGALF</sequence>
<proteinExistence type="predicted"/>
<dbReference type="KEGG" id="stri:C7M71_018925"/>
<dbReference type="EMBL" id="CP031264">
    <property type="protein sequence ID" value="AXI79177.1"/>
    <property type="molecule type" value="Genomic_DNA"/>
</dbReference>
<protein>
    <submittedName>
        <fullName evidence="1">Uncharacterized protein</fullName>
    </submittedName>
</protein>
<dbReference type="AlphaFoldDB" id="A0A345SZM2"/>